<keyword evidence="2" id="KW-0732">Signal</keyword>
<feature type="chain" id="PRO_5034683639" evidence="2">
    <location>
        <begin position="21"/>
        <end position="220"/>
    </location>
</feature>
<dbReference type="AlphaFoldDB" id="A0A8D8YK93"/>
<name>A0A8D8YK93_9HEMI</name>
<dbReference type="SUPFAM" id="SSF57603">
    <property type="entry name" value="FnI-like domain"/>
    <property type="match status" value="2"/>
</dbReference>
<dbReference type="EMBL" id="HBUF01380770">
    <property type="protein sequence ID" value="CAG6730158.1"/>
    <property type="molecule type" value="Transcribed_RNA"/>
</dbReference>
<reference evidence="3" key="1">
    <citation type="submission" date="2021-05" db="EMBL/GenBank/DDBJ databases">
        <authorList>
            <person name="Alioto T."/>
            <person name="Alioto T."/>
            <person name="Gomez Garrido J."/>
        </authorList>
    </citation>
    <scope>NUCLEOTIDE SEQUENCE</scope>
</reference>
<evidence type="ECO:0000313" key="3">
    <source>
        <dbReference type="EMBL" id="CAG6730158.1"/>
    </source>
</evidence>
<proteinExistence type="predicted"/>
<sequence>MKDLLVFGLCLFGLVKDSISAPALISQMGDSFDESSINNDTNPDPCYIAGNIYYHGQQISRQDECEFCLCVDGEMFCYWQCPDDDEDKETDSSANPAKVRSTTPRQINNTPATGADVLNATVPELPSSSETSSVQSISIESSTVVSTSEKPVSCFVLGVEYKLGEVLPHNTGTCLECKCGSDGRVTCSPNDCVASEPQDEMFNSHHQDSNSLDMFDVDMF</sequence>
<organism evidence="3">
    <name type="scientific">Cacopsylla melanoneura</name>
    <dbReference type="NCBI Taxonomy" id="428564"/>
    <lineage>
        <taxon>Eukaryota</taxon>
        <taxon>Metazoa</taxon>
        <taxon>Ecdysozoa</taxon>
        <taxon>Arthropoda</taxon>
        <taxon>Hexapoda</taxon>
        <taxon>Insecta</taxon>
        <taxon>Pterygota</taxon>
        <taxon>Neoptera</taxon>
        <taxon>Paraneoptera</taxon>
        <taxon>Hemiptera</taxon>
        <taxon>Sternorrhyncha</taxon>
        <taxon>Psylloidea</taxon>
        <taxon>Psyllidae</taxon>
        <taxon>Psyllinae</taxon>
        <taxon>Cacopsylla</taxon>
    </lineage>
</organism>
<feature type="region of interest" description="Disordered" evidence="1">
    <location>
        <begin position="88"/>
        <end position="116"/>
    </location>
</feature>
<protein>
    <submittedName>
        <fullName evidence="3">Uncharacterized protein</fullName>
    </submittedName>
</protein>
<feature type="signal peptide" evidence="2">
    <location>
        <begin position="1"/>
        <end position="20"/>
    </location>
</feature>
<accession>A0A8D8YK93</accession>
<evidence type="ECO:0000256" key="1">
    <source>
        <dbReference type="SAM" id="MobiDB-lite"/>
    </source>
</evidence>
<feature type="compositionally biased region" description="Polar residues" evidence="1">
    <location>
        <begin position="92"/>
        <end position="112"/>
    </location>
</feature>
<evidence type="ECO:0000256" key="2">
    <source>
        <dbReference type="SAM" id="SignalP"/>
    </source>
</evidence>